<protein>
    <recommendedName>
        <fullName evidence="2">asparagine--tRNA ligase</fullName>
        <ecNumber evidence="2">6.1.1.22</ecNumber>
    </recommendedName>
</protein>
<dbReference type="EMBL" id="MN740373">
    <property type="protein sequence ID" value="QHU03259.1"/>
    <property type="molecule type" value="Genomic_DNA"/>
</dbReference>
<evidence type="ECO:0000256" key="6">
    <source>
        <dbReference type="ARBA" id="ARBA00022917"/>
    </source>
</evidence>
<sequence>MDIKSLIEKNSEELKLFIESGKKIKICGWIKNIRKQPNIIFISINDGSHTNNIQCIIDINDNKQIFNQLEDLTIGASLELKGILRYPPETSKEVFEFNIHEIDFIGPINDKGGYLLSSKSRPKREVLRNYQHIRPKTNMFSAIFKIRSNLMFAIHEYFNKNQYYHVDPNIITTSDCEGAGEVFRITTIDPSNPPYKTENDKKIIDWSKDFFKKEAYLTVSSQLQLEAIASGLGKCYTTNPSFRAEKSNTSRHLASFTHIEYELSFCDLNDLLDVSEEFIKYSISYILKHNYKELEFIDKFVTKDVIKRLNNYVDNPFIRLTYNDAIDILSKAFNKNKLKIPKEELPIWGDDLGSVCEKYLAEKHFGCPIMVYNYPKKLKSFYMKTDPNNPDIVQSMDMLVPYIGELIGSSVREDDEKILLQNMVDKNINRKPLEWYVDLRHNGTWKHAGGGLGFERLVGMVLMDNQNFNIRDCMAFPVAYQECNY</sequence>
<dbReference type="Pfam" id="PF00152">
    <property type="entry name" value="tRNA-synt_2"/>
    <property type="match status" value="1"/>
</dbReference>
<dbReference type="PANTHER" id="PTHR22594:SF34">
    <property type="entry name" value="ASPARAGINE--TRNA LIGASE, MITOCHONDRIAL-RELATED"/>
    <property type="match status" value="1"/>
</dbReference>
<dbReference type="InterPro" id="IPR004522">
    <property type="entry name" value="Asn-tRNA-ligase"/>
</dbReference>
<dbReference type="NCBIfam" id="NF003037">
    <property type="entry name" value="PRK03932.1"/>
    <property type="match status" value="1"/>
</dbReference>
<dbReference type="SUPFAM" id="SSF50249">
    <property type="entry name" value="Nucleic acid-binding proteins"/>
    <property type="match status" value="1"/>
</dbReference>
<evidence type="ECO:0000256" key="4">
    <source>
        <dbReference type="ARBA" id="ARBA00022741"/>
    </source>
</evidence>
<dbReference type="SUPFAM" id="SSF55681">
    <property type="entry name" value="Class II aaRS and biotin synthetases"/>
    <property type="match status" value="1"/>
</dbReference>
<evidence type="ECO:0000313" key="9">
    <source>
        <dbReference type="EMBL" id="QHU03259.1"/>
    </source>
</evidence>
<dbReference type="PROSITE" id="PS50862">
    <property type="entry name" value="AA_TRNA_LIGASE_II"/>
    <property type="match status" value="1"/>
</dbReference>
<dbReference type="InterPro" id="IPR006195">
    <property type="entry name" value="aa-tRNA-synth_II"/>
</dbReference>
<proteinExistence type="inferred from homology"/>
<keyword evidence="3" id="KW-0436">Ligase</keyword>
<dbReference type="InterPro" id="IPR004365">
    <property type="entry name" value="NA-bd_OB_tRNA"/>
</dbReference>
<dbReference type="GO" id="GO:0005739">
    <property type="term" value="C:mitochondrion"/>
    <property type="evidence" value="ECO:0007669"/>
    <property type="project" value="TreeGrafter"/>
</dbReference>
<dbReference type="Gene3D" id="3.30.930.10">
    <property type="entry name" value="Bira Bifunctional Protein, Domain 2"/>
    <property type="match status" value="1"/>
</dbReference>
<dbReference type="InterPro" id="IPR002312">
    <property type="entry name" value="Asp/Asn-tRNA-synth_IIb"/>
</dbReference>
<keyword evidence="7" id="KW-0030">Aminoacyl-tRNA synthetase</keyword>
<dbReference type="InterPro" id="IPR012340">
    <property type="entry name" value="NA-bd_OB-fold"/>
</dbReference>
<keyword evidence="5" id="KW-0067">ATP-binding</keyword>
<reference evidence="9" key="1">
    <citation type="journal article" date="2020" name="Nature">
        <title>Giant virus diversity and host interactions through global metagenomics.</title>
        <authorList>
            <person name="Schulz F."/>
            <person name="Roux S."/>
            <person name="Paez-Espino D."/>
            <person name="Jungbluth S."/>
            <person name="Walsh D.A."/>
            <person name="Denef V.J."/>
            <person name="McMahon K.D."/>
            <person name="Konstantinidis K.T."/>
            <person name="Eloe-Fadrosh E.A."/>
            <person name="Kyrpides N.C."/>
            <person name="Woyke T."/>
        </authorList>
    </citation>
    <scope>NUCLEOTIDE SEQUENCE</scope>
    <source>
        <strain evidence="9">GVMAG-M-3300026093-6</strain>
    </source>
</reference>
<accession>A0A6C0JC69</accession>
<dbReference type="GO" id="GO:0005524">
    <property type="term" value="F:ATP binding"/>
    <property type="evidence" value="ECO:0007669"/>
    <property type="project" value="UniProtKB-KW"/>
</dbReference>
<dbReference type="PRINTS" id="PR01042">
    <property type="entry name" value="TRNASYNTHASP"/>
</dbReference>
<dbReference type="GO" id="GO:0003676">
    <property type="term" value="F:nucleic acid binding"/>
    <property type="evidence" value="ECO:0007669"/>
    <property type="project" value="InterPro"/>
</dbReference>
<dbReference type="AlphaFoldDB" id="A0A6C0JC69"/>
<evidence type="ECO:0000256" key="5">
    <source>
        <dbReference type="ARBA" id="ARBA00022840"/>
    </source>
</evidence>
<evidence type="ECO:0000259" key="8">
    <source>
        <dbReference type="PROSITE" id="PS50862"/>
    </source>
</evidence>
<dbReference type="CDD" id="cd04318">
    <property type="entry name" value="EcAsnRS_like_N"/>
    <property type="match status" value="1"/>
</dbReference>
<dbReference type="InterPro" id="IPR045864">
    <property type="entry name" value="aa-tRNA-synth_II/BPL/LPL"/>
</dbReference>
<dbReference type="EC" id="6.1.1.22" evidence="2"/>
<evidence type="ECO:0000256" key="2">
    <source>
        <dbReference type="ARBA" id="ARBA00012816"/>
    </source>
</evidence>
<keyword evidence="4" id="KW-0547">Nucleotide-binding</keyword>
<feature type="domain" description="Aminoacyl-transfer RNA synthetases class-II family profile" evidence="8">
    <location>
        <begin position="144"/>
        <end position="477"/>
    </location>
</feature>
<comment type="similarity">
    <text evidence="1">Belongs to the class-II aminoacyl-tRNA synthetase family.</text>
</comment>
<dbReference type="Pfam" id="PF01336">
    <property type="entry name" value="tRNA_anti-codon"/>
    <property type="match status" value="1"/>
</dbReference>
<evidence type="ECO:0000256" key="1">
    <source>
        <dbReference type="ARBA" id="ARBA00008226"/>
    </source>
</evidence>
<organism evidence="9">
    <name type="scientific">viral metagenome</name>
    <dbReference type="NCBI Taxonomy" id="1070528"/>
    <lineage>
        <taxon>unclassified sequences</taxon>
        <taxon>metagenomes</taxon>
        <taxon>organismal metagenomes</taxon>
    </lineage>
</organism>
<dbReference type="PANTHER" id="PTHR22594">
    <property type="entry name" value="ASPARTYL/LYSYL-TRNA SYNTHETASE"/>
    <property type="match status" value="1"/>
</dbReference>
<evidence type="ECO:0000256" key="3">
    <source>
        <dbReference type="ARBA" id="ARBA00022598"/>
    </source>
</evidence>
<dbReference type="InterPro" id="IPR004364">
    <property type="entry name" value="Aa-tRNA-synt_II"/>
</dbReference>
<dbReference type="GO" id="GO:0006421">
    <property type="term" value="P:asparaginyl-tRNA aminoacylation"/>
    <property type="evidence" value="ECO:0007669"/>
    <property type="project" value="InterPro"/>
</dbReference>
<dbReference type="NCBIfam" id="TIGR00457">
    <property type="entry name" value="asnS"/>
    <property type="match status" value="1"/>
</dbReference>
<keyword evidence="6" id="KW-0648">Protein biosynthesis</keyword>
<evidence type="ECO:0000256" key="7">
    <source>
        <dbReference type="ARBA" id="ARBA00023146"/>
    </source>
</evidence>
<dbReference type="GO" id="GO:0004816">
    <property type="term" value="F:asparagine-tRNA ligase activity"/>
    <property type="evidence" value="ECO:0007669"/>
    <property type="project" value="UniProtKB-EC"/>
</dbReference>
<dbReference type="Gene3D" id="2.40.50.140">
    <property type="entry name" value="Nucleic acid-binding proteins"/>
    <property type="match status" value="1"/>
</dbReference>
<name>A0A6C0JC69_9ZZZZ</name>